<evidence type="ECO:0000313" key="18">
    <source>
        <dbReference type="WBParaSite" id="BXY_0025800.1"/>
    </source>
</evidence>
<feature type="region of interest" description="Disordered" evidence="12">
    <location>
        <begin position="174"/>
        <end position="214"/>
    </location>
</feature>
<dbReference type="Pfam" id="PF05529">
    <property type="entry name" value="Bap31"/>
    <property type="match status" value="1"/>
</dbReference>
<dbReference type="Proteomes" id="UP000095284">
    <property type="component" value="Unplaced"/>
</dbReference>
<keyword evidence="3 11" id="KW-0813">Transport</keyword>
<dbReference type="AlphaFoldDB" id="A0A1I7RHS9"/>
<reference evidence="15" key="2">
    <citation type="submission" date="2020-09" db="EMBL/GenBank/DDBJ databases">
        <authorList>
            <person name="Kikuchi T."/>
        </authorList>
    </citation>
    <scope>NUCLEOTIDE SEQUENCE</scope>
    <source>
        <strain evidence="15">Ka4C1</strain>
    </source>
</reference>
<evidence type="ECO:0000256" key="8">
    <source>
        <dbReference type="ARBA" id="ARBA00022989"/>
    </source>
</evidence>
<evidence type="ECO:0000313" key="16">
    <source>
        <dbReference type="Proteomes" id="UP000095284"/>
    </source>
</evidence>
<feature type="domain" description="BAP29/BAP31 transmembrane" evidence="13">
    <location>
        <begin position="1"/>
        <end position="135"/>
    </location>
</feature>
<evidence type="ECO:0000256" key="12">
    <source>
        <dbReference type="SAM" id="MobiDB-lite"/>
    </source>
</evidence>
<dbReference type="Gene3D" id="1.20.5.110">
    <property type="match status" value="1"/>
</dbReference>
<evidence type="ECO:0000256" key="1">
    <source>
        <dbReference type="ARBA" id="ARBA00004477"/>
    </source>
</evidence>
<dbReference type="InterPro" id="IPR041672">
    <property type="entry name" value="Bap31/Bap29_C"/>
</dbReference>
<keyword evidence="7 11" id="KW-0653">Protein transport</keyword>
<keyword evidence="10 11" id="KW-0472">Membrane</keyword>
<dbReference type="InterPro" id="IPR040463">
    <property type="entry name" value="BAP29/BAP31_N"/>
</dbReference>
<dbReference type="PANTHER" id="PTHR12701">
    <property type="entry name" value="BCR-ASSOCIATED PROTEIN, BAP"/>
    <property type="match status" value="1"/>
</dbReference>
<feature type="domain" description="Bap31/Bap29 cytoplasmic coiled-coil" evidence="14">
    <location>
        <begin position="164"/>
        <end position="214"/>
    </location>
</feature>
<evidence type="ECO:0000256" key="3">
    <source>
        <dbReference type="ARBA" id="ARBA00022448"/>
    </source>
</evidence>
<dbReference type="OrthoDB" id="435607at2759"/>
<feature type="compositionally biased region" description="Basic and acidic residues" evidence="12">
    <location>
        <begin position="174"/>
        <end position="187"/>
    </location>
</feature>
<comment type="subcellular location">
    <subcellularLocation>
        <location evidence="1 11">Endoplasmic reticulum membrane</location>
        <topology evidence="1 11">Multi-pass membrane protein</topology>
    </subcellularLocation>
</comment>
<sequence length="214" mass="24242">MTLQWTVVAGILYLEIGVVLTLLLPWIRPHHWRKLFNSRLASSISKFASVYFYAVVAVLMLLLLDAVREVRKYSDADITTEVRRALESDAMIHMRLFRSQRNLYISGFALLLFIIINRLVTLISRTAALQASADAALKQAQSANQAAKTLMEAGDDEALQKTTKEVEDLKKKLRQAEKDRDAMKKQSENLQNEYERVSTLLNKKEAAGGDKKSD</sequence>
<dbReference type="Proteomes" id="UP000659654">
    <property type="component" value="Unassembled WGS sequence"/>
</dbReference>
<dbReference type="GO" id="GO:0005789">
    <property type="term" value="C:endoplasmic reticulum membrane"/>
    <property type="evidence" value="ECO:0007669"/>
    <property type="project" value="UniProtKB-SubCell"/>
</dbReference>
<evidence type="ECO:0000259" key="14">
    <source>
        <dbReference type="Pfam" id="PF18035"/>
    </source>
</evidence>
<feature type="transmembrane region" description="Helical" evidence="11">
    <location>
        <begin position="103"/>
        <end position="123"/>
    </location>
</feature>
<dbReference type="EMBL" id="CAJFDI010000004">
    <property type="protein sequence ID" value="CAD5226110.1"/>
    <property type="molecule type" value="Genomic_DNA"/>
</dbReference>
<keyword evidence="5 11" id="KW-0256">Endoplasmic reticulum</keyword>
<keyword evidence="8 11" id="KW-1133">Transmembrane helix</keyword>
<comment type="similarity">
    <text evidence="2 11">Belongs to the BCAP29/BCAP31 family.</text>
</comment>
<name>A0A1I7RHS9_BURXY</name>
<proteinExistence type="inferred from homology"/>
<evidence type="ECO:0000256" key="5">
    <source>
        <dbReference type="ARBA" id="ARBA00022824"/>
    </source>
</evidence>
<evidence type="ECO:0000313" key="17">
    <source>
        <dbReference type="Proteomes" id="UP000659654"/>
    </source>
</evidence>
<evidence type="ECO:0000256" key="10">
    <source>
        <dbReference type="ARBA" id="ARBA00023136"/>
    </source>
</evidence>
<dbReference type="Proteomes" id="UP000582659">
    <property type="component" value="Unassembled WGS sequence"/>
</dbReference>
<dbReference type="GO" id="GO:0070973">
    <property type="term" value="P:protein localization to endoplasmic reticulum exit site"/>
    <property type="evidence" value="ECO:0007669"/>
    <property type="project" value="UniProtKB-UniRule"/>
</dbReference>
<gene>
    <name evidence="15" type="ORF">BXYJ_LOCUS8881</name>
</gene>
<evidence type="ECO:0000256" key="2">
    <source>
        <dbReference type="ARBA" id="ARBA00007956"/>
    </source>
</evidence>
<accession>A0A1I7RHS9</accession>
<protein>
    <recommendedName>
        <fullName evidence="11">Endoplasmic reticulum transmembrane protein</fullName>
    </recommendedName>
</protein>
<dbReference type="GO" id="GO:0006888">
    <property type="term" value="P:endoplasmic reticulum to Golgi vesicle-mediated transport"/>
    <property type="evidence" value="ECO:0007669"/>
    <property type="project" value="UniProtKB-UniRule"/>
</dbReference>
<evidence type="ECO:0000256" key="4">
    <source>
        <dbReference type="ARBA" id="ARBA00022692"/>
    </source>
</evidence>
<reference evidence="18" key="1">
    <citation type="submission" date="2016-11" db="UniProtKB">
        <authorList>
            <consortium name="WormBaseParasite"/>
        </authorList>
    </citation>
    <scope>IDENTIFICATION</scope>
</reference>
<keyword evidence="17" id="KW-1185">Reference proteome</keyword>
<dbReference type="Pfam" id="PF18035">
    <property type="entry name" value="Bap31_Bap29_C"/>
    <property type="match status" value="1"/>
</dbReference>
<evidence type="ECO:0000256" key="6">
    <source>
        <dbReference type="ARBA" id="ARBA00022892"/>
    </source>
</evidence>
<keyword evidence="4 11" id="KW-0812">Transmembrane</keyword>
<dbReference type="SMR" id="A0A1I7RHS9"/>
<keyword evidence="6 11" id="KW-0931">ER-Golgi transport</keyword>
<organism evidence="16 18">
    <name type="scientific">Bursaphelenchus xylophilus</name>
    <name type="common">Pinewood nematode worm</name>
    <name type="synonym">Aphelenchoides xylophilus</name>
    <dbReference type="NCBI Taxonomy" id="6326"/>
    <lineage>
        <taxon>Eukaryota</taxon>
        <taxon>Metazoa</taxon>
        <taxon>Ecdysozoa</taxon>
        <taxon>Nematoda</taxon>
        <taxon>Chromadorea</taxon>
        <taxon>Rhabditida</taxon>
        <taxon>Tylenchina</taxon>
        <taxon>Tylenchomorpha</taxon>
        <taxon>Aphelenchoidea</taxon>
        <taxon>Aphelenchoididae</taxon>
        <taxon>Bursaphelenchus</taxon>
    </lineage>
</organism>
<evidence type="ECO:0000256" key="7">
    <source>
        <dbReference type="ARBA" id="ARBA00022927"/>
    </source>
</evidence>
<evidence type="ECO:0000313" key="15">
    <source>
        <dbReference type="EMBL" id="CAD5226110.1"/>
    </source>
</evidence>
<feature type="compositionally biased region" description="Basic and acidic residues" evidence="12">
    <location>
        <begin position="202"/>
        <end position="214"/>
    </location>
</feature>
<keyword evidence="9" id="KW-0175">Coiled coil</keyword>
<evidence type="ECO:0000256" key="11">
    <source>
        <dbReference type="RuleBase" id="RU367026"/>
    </source>
</evidence>
<evidence type="ECO:0000256" key="9">
    <source>
        <dbReference type="ARBA" id="ARBA00023054"/>
    </source>
</evidence>
<comment type="function">
    <text evidence="11">May play a role in anterograde transport of membrane proteins from the endoplasmic reticulum to the Golgi.</text>
</comment>
<dbReference type="EMBL" id="CAJFCV020000004">
    <property type="protein sequence ID" value="CAG9115424.1"/>
    <property type="molecule type" value="Genomic_DNA"/>
</dbReference>
<evidence type="ECO:0000259" key="13">
    <source>
        <dbReference type="Pfam" id="PF05529"/>
    </source>
</evidence>
<dbReference type="PANTHER" id="PTHR12701:SF20">
    <property type="entry name" value="ENDOPLASMIC RETICULUM TRANSMEMBRANE PROTEIN"/>
    <property type="match status" value="1"/>
</dbReference>
<dbReference type="eggNOG" id="KOG1962">
    <property type="taxonomic scope" value="Eukaryota"/>
</dbReference>
<dbReference type="InterPro" id="IPR008417">
    <property type="entry name" value="BAP29/BAP31"/>
</dbReference>
<feature type="transmembrane region" description="Helical" evidence="11">
    <location>
        <begin position="7"/>
        <end position="27"/>
    </location>
</feature>
<dbReference type="GO" id="GO:0006886">
    <property type="term" value="P:intracellular protein transport"/>
    <property type="evidence" value="ECO:0007669"/>
    <property type="project" value="UniProtKB-UniRule"/>
</dbReference>
<feature type="transmembrane region" description="Helical" evidence="11">
    <location>
        <begin position="47"/>
        <end position="64"/>
    </location>
</feature>
<dbReference type="WBParaSite" id="BXY_0025800.1">
    <property type="protein sequence ID" value="BXY_0025800.1"/>
    <property type="gene ID" value="BXY_0025800"/>
</dbReference>